<evidence type="ECO:0000256" key="1">
    <source>
        <dbReference type="SAM" id="Phobius"/>
    </source>
</evidence>
<feature type="transmembrane region" description="Helical" evidence="1">
    <location>
        <begin position="12"/>
        <end position="34"/>
    </location>
</feature>
<feature type="transmembrane region" description="Helical" evidence="1">
    <location>
        <begin position="78"/>
        <end position="99"/>
    </location>
</feature>
<protein>
    <submittedName>
        <fullName evidence="2">Uncharacterized protein</fullName>
    </submittedName>
</protein>
<evidence type="ECO:0000313" key="2">
    <source>
        <dbReference type="EMBL" id="OMD34622.1"/>
    </source>
</evidence>
<keyword evidence="3" id="KW-1185">Reference proteome</keyword>
<comment type="caution">
    <text evidence="2">The sequence shown here is derived from an EMBL/GenBank/DDBJ whole genome shotgun (WGS) entry which is preliminary data.</text>
</comment>
<accession>A0ABX3GSZ7</accession>
<dbReference type="EMBL" id="MPTB01000116">
    <property type="protein sequence ID" value="OMD34622.1"/>
    <property type="molecule type" value="Genomic_DNA"/>
</dbReference>
<feature type="transmembrane region" description="Helical" evidence="1">
    <location>
        <begin position="55"/>
        <end position="72"/>
    </location>
</feature>
<organism evidence="2 3">
    <name type="scientific">Paenibacillus borealis</name>
    <dbReference type="NCBI Taxonomy" id="160799"/>
    <lineage>
        <taxon>Bacteria</taxon>
        <taxon>Bacillati</taxon>
        <taxon>Bacillota</taxon>
        <taxon>Bacilli</taxon>
        <taxon>Bacillales</taxon>
        <taxon>Paenibacillaceae</taxon>
        <taxon>Paenibacillus</taxon>
    </lineage>
</organism>
<evidence type="ECO:0000313" key="3">
    <source>
        <dbReference type="Proteomes" id="UP000187412"/>
    </source>
</evidence>
<gene>
    <name evidence="2" type="ORF">BSK56_33510</name>
</gene>
<keyword evidence="1" id="KW-1133">Transmembrane helix</keyword>
<proteinExistence type="predicted"/>
<keyword evidence="1" id="KW-0812">Transmembrane</keyword>
<dbReference type="Proteomes" id="UP000187412">
    <property type="component" value="Unassembled WGS sequence"/>
</dbReference>
<reference evidence="2 3" key="1">
    <citation type="submission" date="2016-10" db="EMBL/GenBank/DDBJ databases">
        <title>Paenibacillus species isolates.</title>
        <authorList>
            <person name="Beno S.M."/>
        </authorList>
    </citation>
    <scope>NUCLEOTIDE SEQUENCE [LARGE SCALE GENOMIC DNA]</scope>
    <source>
        <strain evidence="2 3">FSL H7-0744</strain>
    </source>
</reference>
<keyword evidence="1" id="KW-0472">Membrane</keyword>
<sequence>MDLKENVQWFSIFLLLLLSLMHSSYIFLCLLWTIEIIVIGNVKRIHSQKFKKTTLLIRRCLYIIPLLFPLIIKNEPPLKSFFLIEWTIFAIILGLLCLLPKYKEWRILLSNEYIQMSKAKSNYKLLFVFFISLWG</sequence>
<name>A0ABX3GSZ7_PAEBO</name>